<feature type="region of interest" description="Disordered" evidence="1">
    <location>
        <begin position="44"/>
        <end position="86"/>
    </location>
</feature>
<dbReference type="InterPro" id="IPR055247">
    <property type="entry name" value="InsJ-like_HTH"/>
</dbReference>
<feature type="compositionally biased region" description="Low complexity" evidence="1">
    <location>
        <begin position="76"/>
        <end position="85"/>
    </location>
</feature>
<dbReference type="AlphaFoldDB" id="A0A3D9XGU9"/>
<feature type="compositionally biased region" description="Polar residues" evidence="1">
    <location>
        <begin position="49"/>
        <end position="62"/>
    </location>
</feature>
<comment type="caution">
    <text evidence="3">The sequence shown here is derived from an EMBL/GenBank/DDBJ whole genome shotgun (WGS) entry which is preliminary data.</text>
</comment>
<evidence type="ECO:0000313" key="3">
    <source>
        <dbReference type="EMBL" id="REF69747.1"/>
    </source>
</evidence>
<organism evidence="3 4">
    <name type="scientific">Paracoccus versutus</name>
    <name type="common">Thiobacillus versutus</name>
    <dbReference type="NCBI Taxonomy" id="34007"/>
    <lineage>
        <taxon>Bacteria</taxon>
        <taxon>Pseudomonadati</taxon>
        <taxon>Pseudomonadota</taxon>
        <taxon>Alphaproteobacteria</taxon>
        <taxon>Rhodobacterales</taxon>
        <taxon>Paracoccaceae</taxon>
        <taxon>Paracoccus</taxon>
    </lineage>
</organism>
<feature type="domain" description="Insertion element IS150 protein InsJ-like helix-turn-helix" evidence="2">
    <location>
        <begin position="133"/>
        <end position="164"/>
    </location>
</feature>
<reference evidence="3 4" key="1">
    <citation type="submission" date="2018-08" db="EMBL/GenBank/DDBJ databases">
        <title>Genomic Encyclopedia of Archaeal and Bacterial Type Strains, Phase II (KMG-II): from individual species to whole genera.</title>
        <authorList>
            <person name="Goeker M."/>
        </authorList>
    </citation>
    <scope>NUCLEOTIDE SEQUENCE [LARGE SCALE GENOMIC DNA]</scope>
    <source>
        <strain evidence="3 4">DSM 17099</strain>
    </source>
</reference>
<sequence length="242" mass="26681">MFGLTDEETAALVAARAAVQNAQSIVDRLERKIFDAESEAIRARRRTPRSSVAATLSANASPRQDFPKPASKRCSRSSSLSRLLYPPTPPPREAIIDTFGLVKSFGGLANTYSMGHAQTHQALRDAGINIWEEVARDWDRGISVKELSRRHGIGRDTVARWIRKTGRIVNPRNGNRRSDEALIVKTYEETYSVNKAAIAAGVAWAMARAALLRHDAWTEKRRKPASIFGSGAETARQSLPSC</sequence>
<accession>A0A3D9XGU9</accession>
<dbReference type="EMBL" id="QTUJ01000002">
    <property type="protein sequence ID" value="REF69747.1"/>
    <property type="molecule type" value="Genomic_DNA"/>
</dbReference>
<evidence type="ECO:0000313" key="4">
    <source>
        <dbReference type="Proteomes" id="UP000256941"/>
    </source>
</evidence>
<dbReference type="Proteomes" id="UP000256941">
    <property type="component" value="Unassembled WGS sequence"/>
</dbReference>
<name>A0A3D9XGU9_PARVE</name>
<evidence type="ECO:0000256" key="1">
    <source>
        <dbReference type="SAM" id="MobiDB-lite"/>
    </source>
</evidence>
<dbReference type="RefSeq" id="WP_166435527.1">
    <property type="nucleotide sequence ID" value="NZ_CP038197.1"/>
</dbReference>
<gene>
    <name evidence="3" type="ORF">BDD41_2461</name>
</gene>
<evidence type="ECO:0000259" key="2">
    <source>
        <dbReference type="Pfam" id="PF13518"/>
    </source>
</evidence>
<proteinExistence type="predicted"/>
<dbReference type="Pfam" id="PF13518">
    <property type="entry name" value="HTH_28"/>
    <property type="match status" value="1"/>
</dbReference>
<protein>
    <submittedName>
        <fullName evidence="3">Helix-turn-helix protein</fullName>
    </submittedName>
</protein>